<evidence type="ECO:0000256" key="1">
    <source>
        <dbReference type="ARBA" id="ARBA00023172"/>
    </source>
</evidence>
<feature type="coiled-coil region" evidence="2">
    <location>
        <begin position="351"/>
        <end position="378"/>
    </location>
</feature>
<protein>
    <submittedName>
        <fullName evidence="3">Uncharacterized protein</fullName>
    </submittedName>
</protein>
<dbReference type="InterPro" id="IPR043502">
    <property type="entry name" value="DNA/RNA_pol_sf"/>
</dbReference>
<dbReference type="Gene3D" id="3.10.10.10">
    <property type="entry name" value="HIV Type 1 Reverse Transcriptase, subunit A, domain 1"/>
    <property type="match status" value="1"/>
</dbReference>
<evidence type="ECO:0000256" key="2">
    <source>
        <dbReference type="SAM" id="Coils"/>
    </source>
</evidence>
<dbReference type="Gene3D" id="1.10.443.10">
    <property type="entry name" value="Intergrase catalytic core"/>
    <property type="match status" value="1"/>
</dbReference>
<keyword evidence="4" id="KW-1185">Reference proteome</keyword>
<dbReference type="InterPro" id="IPR013762">
    <property type="entry name" value="Integrase-like_cat_sf"/>
</dbReference>
<dbReference type="InterPro" id="IPR011010">
    <property type="entry name" value="DNA_brk_join_enz"/>
</dbReference>
<keyword evidence="2" id="KW-0175">Coiled coil</keyword>
<sequence>MGDFGWATFSKASTFEAASSGLQVSPCALALSTSANACLSETGVWGAPVPLGAAVVAGGLGVLLGVLARQEQLAPVVDAPVQAGDVVFLDYGEAEEPWHERLILASLGGARYLVLTPDEDMYEEEIDTRSVADFRQPVYRFTERPRGAALQSWIDAAEEQAVELRAARGLAEEPERGAVYSLPDSLDTPSEDFVAFGQHGLYDLGRRGRSAVLVRLAPGETADEALRTFVASAVPDAVGGTRTPPPAEDARALAIKRDAAGRRFRDLKSVADSSEQCEFEDWALSGPRTASYVVKEIAKQSGGPVQRHTTWKHENKLNDDEHSVVAHEMPSEILELACTYDQVDVANLASMEALARHLQFLEHKVKKKKETIKDFDSQDYYLGRTRRTGGAIIRPELLKWVAESAARDSAILKEERKAAEEPLERMVPRDLLPLPLVPVPPARGARALPRRSAQRIGRRSAVGRGVNDCIAALNNLYGEGDFCSKARPSEAQFSAVDMLWQAVSGDKPPDDAPSPEAALVELLGMGSLGYGPDGPTVVAPYDRGLVSWPESAGCVSLLEVLPEPDRQEVIDGKNSMMLRAEEVRPGATKVYWDKTLQSDADEYQRFVQDLLARDMVELRTRRDFEVGVFFVKKKSGRLRLIVDARAVNQALKRPPTIHMASTAALVNMEVEDGAQLEFSIQDIADCFYQFRAPDYMVPWFGMRPLRARQLGVMVVDGLAVSEGAWVCPCLRVLPMGFAWAMRWTQQAHRELLRRGGLGGIESELVDRQIAPSVDSPQVPRVVYVDNEIFVSSRPGATRGARRQAAKVMTEAGLPLHEVEESKTVVEALGLELDGLKLRARLARAKRWRLGLGTQALLRRRRVAGREVEQMIGHFAHAMLLNRPALCVFRSAYDFARKHYRVPVPLWPSVRQELANALHLMPLLAVQFDLPWSGRVTCSDATLRGYAVQEADMEPPAVREVGRWSERWRFRIQSALRPREVYIMYTQLCLYGFLKASVVPLVVKCFGIYLWLGPMGLLGPLLRATWARSQGRAVSFPVLVLLRKWAALSLASFSRTSVRWVASELNPADGPSRWFDSPAEKAAAAALGAWRRRPAAFARAIEAARARSVGTGGLTTLEQESITQKTRQDYSRRLERFDVFCKTHGLTTASDVELEEAVVEYMELQFSRGEPSNSGAKLLAAIGHRDPRLHHAGRLLKLPRVARALQGWRRLVPPLTRAPAPWAAVAAIAVALIYLGQRRAALGVVLEADAYLRPGELLTLRADHVVPAQPHAGGGYCFTSLVLRPEEELQSTKTRGFNDSILLDSPARSFLGPLLEQVAFQSQPMELLFPWSGAAFNAMFKEAAALVGLESWELTPYILRHSGPSHDWLTKARSLEAIKRRGRWASDLSVRRYEKGSRVMRRLASLDRGRQLLLAEADRMLEGALKDGRINGFARLLQ</sequence>
<evidence type="ECO:0000313" key="3">
    <source>
        <dbReference type="EMBL" id="CAK0819174.1"/>
    </source>
</evidence>
<dbReference type="EMBL" id="CAUYUJ010006960">
    <property type="protein sequence ID" value="CAK0819174.1"/>
    <property type="molecule type" value="Genomic_DNA"/>
</dbReference>
<dbReference type="SUPFAM" id="SSF56672">
    <property type="entry name" value="DNA/RNA polymerases"/>
    <property type="match status" value="1"/>
</dbReference>
<evidence type="ECO:0000313" key="4">
    <source>
        <dbReference type="Proteomes" id="UP001189429"/>
    </source>
</evidence>
<comment type="caution">
    <text evidence="3">The sequence shown here is derived from an EMBL/GenBank/DDBJ whole genome shotgun (WGS) entry which is preliminary data.</text>
</comment>
<reference evidence="3" key="1">
    <citation type="submission" date="2023-10" db="EMBL/GenBank/DDBJ databases">
        <authorList>
            <person name="Chen Y."/>
            <person name="Shah S."/>
            <person name="Dougan E. K."/>
            <person name="Thang M."/>
            <person name="Chan C."/>
        </authorList>
    </citation>
    <scope>NUCLEOTIDE SEQUENCE [LARGE SCALE GENOMIC DNA]</scope>
</reference>
<dbReference type="Proteomes" id="UP001189429">
    <property type="component" value="Unassembled WGS sequence"/>
</dbReference>
<gene>
    <name evidence="3" type="ORF">PCOR1329_LOCUS21224</name>
</gene>
<accession>A0ABN9RKJ8</accession>
<name>A0ABN9RKJ8_9DINO</name>
<keyword evidence="1" id="KW-0233">DNA recombination</keyword>
<proteinExistence type="predicted"/>
<dbReference type="SUPFAM" id="SSF56349">
    <property type="entry name" value="DNA breaking-rejoining enzymes"/>
    <property type="match status" value="1"/>
</dbReference>
<feature type="non-terminal residue" evidence="3">
    <location>
        <position position="1437"/>
    </location>
</feature>
<organism evidence="3 4">
    <name type="scientific">Prorocentrum cordatum</name>
    <dbReference type="NCBI Taxonomy" id="2364126"/>
    <lineage>
        <taxon>Eukaryota</taxon>
        <taxon>Sar</taxon>
        <taxon>Alveolata</taxon>
        <taxon>Dinophyceae</taxon>
        <taxon>Prorocentrales</taxon>
        <taxon>Prorocentraceae</taxon>
        <taxon>Prorocentrum</taxon>
    </lineage>
</organism>